<gene>
    <name evidence="1" type="ORF">JET18_08085</name>
</gene>
<evidence type="ECO:0000313" key="1">
    <source>
        <dbReference type="EMBL" id="MBL1220791.1"/>
    </source>
</evidence>
<keyword evidence="2" id="KW-1185">Reference proteome</keyword>
<dbReference type="EMBL" id="JAELVM010000001">
    <property type="protein sequence ID" value="MBL1220791.1"/>
    <property type="molecule type" value="Genomic_DNA"/>
</dbReference>
<organism evidence="1 2">
    <name type="scientific">Chryseobacterium endalhagicum</name>
    <dbReference type="NCBI Taxonomy" id="2797638"/>
    <lineage>
        <taxon>Bacteria</taxon>
        <taxon>Pseudomonadati</taxon>
        <taxon>Bacteroidota</taxon>
        <taxon>Flavobacteriia</taxon>
        <taxon>Flavobacteriales</taxon>
        <taxon>Weeksellaceae</taxon>
        <taxon>Chryseobacterium group</taxon>
        <taxon>Chryseobacterium</taxon>
    </lineage>
</organism>
<evidence type="ECO:0008006" key="3">
    <source>
        <dbReference type="Google" id="ProtNLM"/>
    </source>
</evidence>
<protein>
    <recommendedName>
        <fullName evidence="3">Lipoprotein</fullName>
    </recommendedName>
</protein>
<evidence type="ECO:0000313" key="2">
    <source>
        <dbReference type="Proteomes" id="UP000661696"/>
    </source>
</evidence>
<sequence>MKPYHLFLIIITVCSCISQKKNEAYIKEIDHQSQLLDEGTGLKKETIKSGITSGETDRVLSTVSVIFNPERPEYIKIEKKTGIDSIYNNEFYYRNQKLVKAKLNIKTHKDSLDSDAGYWVAYYLHRKKCIKKMNEDPERSDCHTIKDDAEMAILEGLPLLPGNLK</sequence>
<accession>A0ABS1QDV7</accession>
<name>A0ABS1QDV7_9FLAO</name>
<dbReference type="Proteomes" id="UP000661696">
    <property type="component" value="Unassembled WGS sequence"/>
</dbReference>
<reference evidence="1 2" key="1">
    <citation type="submission" date="2020-12" db="EMBL/GenBank/DDBJ databases">
        <title>Chryseobacterium endoalhailicus sp. nov., isolated from seed of leguminous plant.</title>
        <authorList>
            <person name="Zhang X."/>
        </authorList>
    </citation>
    <scope>NUCLEOTIDE SEQUENCE [LARGE SCALE GENOMIC DNA]</scope>
    <source>
        <strain evidence="1 2">L7</strain>
    </source>
</reference>
<dbReference type="RefSeq" id="WP_202090100.1">
    <property type="nucleotide sequence ID" value="NZ_JAELVM010000001.1"/>
</dbReference>
<comment type="caution">
    <text evidence="1">The sequence shown here is derived from an EMBL/GenBank/DDBJ whole genome shotgun (WGS) entry which is preliminary data.</text>
</comment>
<proteinExistence type="predicted"/>
<dbReference type="PROSITE" id="PS51257">
    <property type="entry name" value="PROKAR_LIPOPROTEIN"/>
    <property type="match status" value="1"/>
</dbReference>